<name>A0ACB8UQC1_9EURO</name>
<accession>A0ACB8UQC1</accession>
<sequence length="483" mass="54402">MEQKSPDDGYADFVIVGAGISGINFAYRIQSSCPSLSYMILEARDAIGGTWDLFKYPGIRSDSDLYTFGFSWYPWTEDRAIADAESIRRYLAKATNSAQINPHIRFKHKVLSASWRDEDALWKLRVENGGEVKRMQCRYLIFGTGYYDYEHALPAEIPQIDCFKGTVVHPQFWPEDLDYSGKNIVIIGSGATAVTLLPSLSQTASHVTMLQRSPTYIFSMINRTPPLLKRLLPSFLLFSFLRSFSLAIMILSFELCRLFPRLSRHLIKFATQQKLPPNIPHDPHFNPRYSPWEQRLCVAPDDDFFESLRSGKGHVATGNIKGFTGNSIVLDTGETLDNVDIVVTATGLKLLFGGNIQIEVNGQKLDPSQKFVWRGCMIQDVPNSCFVMGYTSASWTLGADSTAILFCRLVQNMQKTGRLTVRPCGDVSMKTVPLLNLNSTYIKKASEGLPKAGDKGPWKPRRSYYIDYWVSRWAGLKDGLTFS</sequence>
<reference evidence="1" key="1">
    <citation type="journal article" date="2022" name="bioRxiv">
        <title>Population genetic analysis of Ophidiomyces ophidiicola, the causative agent of snake fungal disease, indicates recent introductions to the USA.</title>
        <authorList>
            <person name="Ladner J.T."/>
            <person name="Palmer J.M."/>
            <person name="Ettinger C.L."/>
            <person name="Stajich J.E."/>
            <person name="Farrell T.M."/>
            <person name="Glorioso B.M."/>
            <person name="Lawson B."/>
            <person name="Price S.J."/>
            <person name="Stengle A.G."/>
            <person name="Grear D.A."/>
            <person name="Lorch J.M."/>
        </authorList>
    </citation>
    <scope>NUCLEOTIDE SEQUENCE</scope>
    <source>
        <strain evidence="1">NWHC 24266-5</strain>
    </source>
</reference>
<protein>
    <submittedName>
        <fullName evidence="1">Uncharacterized protein</fullName>
    </submittedName>
</protein>
<dbReference type="EMBL" id="JALBCA010000102">
    <property type="protein sequence ID" value="KAI2382988.1"/>
    <property type="molecule type" value="Genomic_DNA"/>
</dbReference>
<evidence type="ECO:0000313" key="1">
    <source>
        <dbReference type="EMBL" id="KAI2382988.1"/>
    </source>
</evidence>
<gene>
    <name evidence="1" type="ORF">LOY88_005557</name>
</gene>
<proteinExistence type="predicted"/>
<organism evidence="1">
    <name type="scientific">Ophidiomyces ophidiicola</name>
    <dbReference type="NCBI Taxonomy" id="1387563"/>
    <lineage>
        <taxon>Eukaryota</taxon>
        <taxon>Fungi</taxon>
        <taxon>Dikarya</taxon>
        <taxon>Ascomycota</taxon>
        <taxon>Pezizomycotina</taxon>
        <taxon>Eurotiomycetes</taxon>
        <taxon>Eurotiomycetidae</taxon>
        <taxon>Onygenales</taxon>
        <taxon>Onygenaceae</taxon>
        <taxon>Ophidiomyces</taxon>
    </lineage>
</organism>
<comment type="caution">
    <text evidence="1">The sequence shown here is derived from an EMBL/GenBank/DDBJ whole genome shotgun (WGS) entry which is preliminary data.</text>
</comment>